<comment type="subcellular location">
    <subcellularLocation>
        <location evidence="2">Membrane</location>
    </subcellularLocation>
</comment>
<keyword evidence="6" id="KW-0812">Transmembrane</keyword>
<dbReference type="Gene3D" id="1.10.630.10">
    <property type="entry name" value="Cytochrome P450"/>
    <property type="match status" value="1"/>
</dbReference>
<dbReference type="PANTHER" id="PTHR24305">
    <property type="entry name" value="CYTOCHROME P450"/>
    <property type="match status" value="1"/>
</dbReference>
<dbReference type="PANTHER" id="PTHR24305:SF166">
    <property type="entry name" value="CYTOCHROME P450 12A4, MITOCHONDRIAL-RELATED"/>
    <property type="match status" value="1"/>
</dbReference>
<evidence type="ECO:0000256" key="3">
    <source>
        <dbReference type="ARBA" id="ARBA00004721"/>
    </source>
</evidence>
<evidence type="ECO:0000256" key="6">
    <source>
        <dbReference type="ARBA" id="ARBA00022692"/>
    </source>
</evidence>
<dbReference type="GO" id="GO:0016020">
    <property type="term" value="C:membrane"/>
    <property type="evidence" value="ECO:0007669"/>
    <property type="project" value="UniProtKB-SubCell"/>
</dbReference>
<evidence type="ECO:0000256" key="9">
    <source>
        <dbReference type="ARBA" id="ARBA00023002"/>
    </source>
</evidence>
<evidence type="ECO:0000256" key="8">
    <source>
        <dbReference type="ARBA" id="ARBA00022989"/>
    </source>
</evidence>
<keyword evidence="5" id="KW-0349">Heme</keyword>
<dbReference type="Proteomes" id="UP001222325">
    <property type="component" value="Unassembled WGS sequence"/>
</dbReference>
<sequence length="347" mass="38489">MPSPLQLIGSVCASLTAYALLKILRRIYQELTSPTRTLPGPNSSHFLYGNLKEFMEDHDSALAASWIAQYGPTMKFHHLFGRSQMYTVDPKAIHHVLMHTTIYQKSQDQRDALSRIVGPGVLVVEGDVHRQQRKIMNPSFGIPQTRALTEIFVDKSIQLREIWVAEAAKGGGVARIEAISWLSKATLDIIGLAGFNYEINALGARAGDAPDELVEAFEAMFHTEPHGHNVLRFIQSRIPLLRNIPTKTEAIERRSQATIARVGRRLLEQSKREVAESGTFETGRARDLLTLLVHANTSKDVPESQRLSDEDVIAQVPTTTVWGSDISSLSKLPCVHDLSSPTVAEAR</sequence>
<evidence type="ECO:0000313" key="13">
    <source>
        <dbReference type="EMBL" id="KAJ7082621.1"/>
    </source>
</evidence>
<evidence type="ECO:0000256" key="2">
    <source>
        <dbReference type="ARBA" id="ARBA00004370"/>
    </source>
</evidence>
<gene>
    <name evidence="13" type="ORF">B0H15DRAFT_435578</name>
</gene>
<dbReference type="InterPro" id="IPR036396">
    <property type="entry name" value="Cyt_P450_sf"/>
</dbReference>
<evidence type="ECO:0000256" key="1">
    <source>
        <dbReference type="ARBA" id="ARBA00001971"/>
    </source>
</evidence>
<keyword evidence="11" id="KW-0503">Monooxygenase</keyword>
<dbReference type="GO" id="GO:0004497">
    <property type="term" value="F:monooxygenase activity"/>
    <property type="evidence" value="ECO:0007669"/>
    <property type="project" value="UniProtKB-KW"/>
</dbReference>
<evidence type="ECO:0000256" key="7">
    <source>
        <dbReference type="ARBA" id="ARBA00022723"/>
    </source>
</evidence>
<dbReference type="Pfam" id="PF00067">
    <property type="entry name" value="p450"/>
    <property type="match status" value="1"/>
</dbReference>
<evidence type="ECO:0000256" key="4">
    <source>
        <dbReference type="ARBA" id="ARBA00010617"/>
    </source>
</evidence>
<accession>A0AAD6U198</accession>
<evidence type="ECO:0000256" key="5">
    <source>
        <dbReference type="ARBA" id="ARBA00022617"/>
    </source>
</evidence>
<comment type="cofactor">
    <cofactor evidence="1">
        <name>heme</name>
        <dbReference type="ChEBI" id="CHEBI:30413"/>
    </cofactor>
</comment>
<evidence type="ECO:0000313" key="14">
    <source>
        <dbReference type="Proteomes" id="UP001222325"/>
    </source>
</evidence>
<evidence type="ECO:0000256" key="11">
    <source>
        <dbReference type="ARBA" id="ARBA00023033"/>
    </source>
</evidence>
<name>A0AAD6U198_9AGAR</name>
<protein>
    <submittedName>
        <fullName evidence="13">Cytochrome P450</fullName>
    </submittedName>
</protein>
<reference evidence="13" key="1">
    <citation type="submission" date="2023-03" db="EMBL/GenBank/DDBJ databases">
        <title>Massive genome expansion in bonnet fungi (Mycena s.s.) driven by repeated elements and novel gene families across ecological guilds.</title>
        <authorList>
            <consortium name="Lawrence Berkeley National Laboratory"/>
            <person name="Harder C.B."/>
            <person name="Miyauchi S."/>
            <person name="Viragh M."/>
            <person name="Kuo A."/>
            <person name="Thoen E."/>
            <person name="Andreopoulos B."/>
            <person name="Lu D."/>
            <person name="Skrede I."/>
            <person name="Drula E."/>
            <person name="Henrissat B."/>
            <person name="Morin E."/>
            <person name="Kohler A."/>
            <person name="Barry K."/>
            <person name="LaButti K."/>
            <person name="Morin E."/>
            <person name="Salamov A."/>
            <person name="Lipzen A."/>
            <person name="Mereny Z."/>
            <person name="Hegedus B."/>
            <person name="Baldrian P."/>
            <person name="Stursova M."/>
            <person name="Weitz H."/>
            <person name="Taylor A."/>
            <person name="Grigoriev I.V."/>
            <person name="Nagy L.G."/>
            <person name="Martin F."/>
            <person name="Kauserud H."/>
        </authorList>
    </citation>
    <scope>NUCLEOTIDE SEQUENCE</scope>
    <source>
        <strain evidence="13">CBHHK173m</strain>
    </source>
</reference>
<keyword evidence="8" id="KW-1133">Transmembrane helix</keyword>
<evidence type="ECO:0000256" key="10">
    <source>
        <dbReference type="ARBA" id="ARBA00023004"/>
    </source>
</evidence>
<comment type="similarity">
    <text evidence="4">Belongs to the cytochrome P450 family.</text>
</comment>
<keyword evidence="14" id="KW-1185">Reference proteome</keyword>
<dbReference type="GO" id="GO:0005506">
    <property type="term" value="F:iron ion binding"/>
    <property type="evidence" value="ECO:0007669"/>
    <property type="project" value="InterPro"/>
</dbReference>
<dbReference type="AlphaFoldDB" id="A0AAD6U198"/>
<comment type="pathway">
    <text evidence="3">Secondary metabolite biosynthesis; terpenoid biosynthesis.</text>
</comment>
<dbReference type="InterPro" id="IPR050121">
    <property type="entry name" value="Cytochrome_P450_monoxygenase"/>
</dbReference>
<keyword evidence="10" id="KW-0408">Iron</keyword>
<organism evidence="13 14">
    <name type="scientific">Mycena belliarum</name>
    <dbReference type="NCBI Taxonomy" id="1033014"/>
    <lineage>
        <taxon>Eukaryota</taxon>
        <taxon>Fungi</taxon>
        <taxon>Dikarya</taxon>
        <taxon>Basidiomycota</taxon>
        <taxon>Agaricomycotina</taxon>
        <taxon>Agaricomycetes</taxon>
        <taxon>Agaricomycetidae</taxon>
        <taxon>Agaricales</taxon>
        <taxon>Marasmiineae</taxon>
        <taxon>Mycenaceae</taxon>
        <taxon>Mycena</taxon>
    </lineage>
</organism>
<dbReference type="GO" id="GO:0016705">
    <property type="term" value="F:oxidoreductase activity, acting on paired donors, with incorporation or reduction of molecular oxygen"/>
    <property type="evidence" value="ECO:0007669"/>
    <property type="project" value="InterPro"/>
</dbReference>
<dbReference type="EMBL" id="JARJCN010000044">
    <property type="protein sequence ID" value="KAJ7082621.1"/>
    <property type="molecule type" value="Genomic_DNA"/>
</dbReference>
<keyword evidence="9" id="KW-0560">Oxidoreductase</keyword>
<dbReference type="GO" id="GO:0020037">
    <property type="term" value="F:heme binding"/>
    <property type="evidence" value="ECO:0007669"/>
    <property type="project" value="InterPro"/>
</dbReference>
<comment type="caution">
    <text evidence="13">The sequence shown here is derived from an EMBL/GenBank/DDBJ whole genome shotgun (WGS) entry which is preliminary data.</text>
</comment>
<dbReference type="SUPFAM" id="SSF48264">
    <property type="entry name" value="Cytochrome P450"/>
    <property type="match status" value="1"/>
</dbReference>
<keyword evidence="7" id="KW-0479">Metal-binding</keyword>
<proteinExistence type="inferred from homology"/>
<evidence type="ECO:0000256" key="12">
    <source>
        <dbReference type="ARBA" id="ARBA00023136"/>
    </source>
</evidence>
<keyword evidence="12" id="KW-0472">Membrane</keyword>
<dbReference type="InterPro" id="IPR001128">
    <property type="entry name" value="Cyt_P450"/>
</dbReference>